<sequence length="307" mass="33278">MGDTRIPVLVVSGFLGAGKTTLVRHLLQDAQQTGVRVAVISNEFGALGIDKALLGEGEAAYVELEGGCVCCQLSDTLVETLQMLWERVRPERVIIETSGIALPFDTQMHLWREPVCHWVGEDVAVVVVNAEQVLEGRDLAGTFTDQVSSADFLLLNKVDLIPEAALPQVEACLQDLAPDIPRVHSSHGQVDPTLLFPPDLRSLPARQRTARAVPLPHQHDRFVAQEMRIATGVEPETLCAQLAQLGALRVKGFVQTAQGLRLLQGVGHRLELTAVSVAPPAHLLGRLVVITRSAPSPEHGISPRRHP</sequence>
<dbReference type="Pfam" id="PF02492">
    <property type="entry name" value="cobW"/>
    <property type="match status" value="1"/>
</dbReference>
<dbReference type="SUPFAM" id="SSF52540">
    <property type="entry name" value="P-loop containing nucleoside triphosphate hydrolases"/>
    <property type="match status" value="1"/>
</dbReference>
<evidence type="ECO:0000313" key="5">
    <source>
        <dbReference type="Proteomes" id="UP000712673"/>
    </source>
</evidence>
<dbReference type="Proteomes" id="UP000712673">
    <property type="component" value="Unassembled WGS sequence"/>
</dbReference>
<feature type="domain" description="CobW/HypB/UreG nucleotide-binding" evidence="2">
    <location>
        <begin position="7"/>
        <end position="180"/>
    </location>
</feature>
<protein>
    <submittedName>
        <fullName evidence="4">GTP-binding protein</fullName>
    </submittedName>
</protein>
<dbReference type="InterPro" id="IPR051316">
    <property type="entry name" value="Zinc-reg_GTPase_activator"/>
</dbReference>
<dbReference type="GO" id="GO:0005737">
    <property type="term" value="C:cytoplasm"/>
    <property type="evidence" value="ECO:0007669"/>
    <property type="project" value="TreeGrafter"/>
</dbReference>
<evidence type="ECO:0000256" key="1">
    <source>
        <dbReference type="ARBA" id="ARBA00045658"/>
    </source>
</evidence>
<dbReference type="InterPro" id="IPR003495">
    <property type="entry name" value="CobW/HypB/UreG_nucleotide-bd"/>
</dbReference>
<reference evidence="4" key="1">
    <citation type="submission" date="2019-03" db="EMBL/GenBank/DDBJ databases">
        <title>Lake Tanganyika Metagenome-Assembled Genomes (MAGs).</title>
        <authorList>
            <person name="Tran P."/>
        </authorList>
    </citation>
    <scope>NUCLEOTIDE SEQUENCE</scope>
    <source>
        <strain evidence="4">K_DeepCast_65m_m2_066</strain>
    </source>
</reference>
<dbReference type="PANTHER" id="PTHR13748">
    <property type="entry name" value="COBW-RELATED"/>
    <property type="match status" value="1"/>
</dbReference>
<dbReference type="InterPro" id="IPR011629">
    <property type="entry name" value="CobW-like_C"/>
</dbReference>
<evidence type="ECO:0000259" key="2">
    <source>
        <dbReference type="Pfam" id="PF02492"/>
    </source>
</evidence>
<dbReference type="InterPro" id="IPR027417">
    <property type="entry name" value="P-loop_NTPase"/>
</dbReference>
<evidence type="ECO:0000259" key="3">
    <source>
        <dbReference type="Pfam" id="PF07683"/>
    </source>
</evidence>
<dbReference type="AlphaFoldDB" id="A0A937VZ03"/>
<evidence type="ECO:0000313" key="4">
    <source>
        <dbReference type="EMBL" id="MBM3223701.1"/>
    </source>
</evidence>
<organism evidence="4 5">
    <name type="scientific">Tectimicrobiota bacterium</name>
    <dbReference type="NCBI Taxonomy" id="2528274"/>
    <lineage>
        <taxon>Bacteria</taxon>
        <taxon>Pseudomonadati</taxon>
        <taxon>Nitrospinota/Tectimicrobiota group</taxon>
        <taxon>Candidatus Tectimicrobiota</taxon>
    </lineage>
</organism>
<gene>
    <name evidence="4" type="ORF">FJZ47_07880</name>
</gene>
<comment type="function">
    <text evidence="1">Zinc chaperone that directly transfers zinc cofactor to target proteins, thereby activating them. Zinc is transferred from the CXCC motif in the GTPase domain to the zinc binding site in target proteins in a process requiring GTP hydrolysis.</text>
</comment>
<dbReference type="Pfam" id="PF07683">
    <property type="entry name" value="CobW_C"/>
    <property type="match status" value="1"/>
</dbReference>
<comment type="caution">
    <text evidence="4">The sequence shown here is derived from an EMBL/GenBank/DDBJ whole genome shotgun (WGS) entry which is preliminary data.</text>
</comment>
<dbReference type="CDD" id="cd03112">
    <property type="entry name" value="CobW-like"/>
    <property type="match status" value="1"/>
</dbReference>
<dbReference type="EMBL" id="VGLS01000184">
    <property type="protein sequence ID" value="MBM3223701.1"/>
    <property type="molecule type" value="Genomic_DNA"/>
</dbReference>
<dbReference type="SUPFAM" id="SSF90002">
    <property type="entry name" value="Hypothetical protein YjiA, C-terminal domain"/>
    <property type="match status" value="1"/>
</dbReference>
<proteinExistence type="predicted"/>
<dbReference type="PANTHER" id="PTHR13748:SF62">
    <property type="entry name" value="COBW DOMAIN-CONTAINING PROTEIN"/>
    <property type="match status" value="1"/>
</dbReference>
<feature type="domain" description="CobW C-terminal" evidence="3">
    <location>
        <begin position="241"/>
        <end position="294"/>
    </location>
</feature>
<name>A0A937VZ03_UNCTE</name>
<accession>A0A937VZ03</accession>
<dbReference type="Gene3D" id="3.40.50.300">
    <property type="entry name" value="P-loop containing nucleotide triphosphate hydrolases"/>
    <property type="match status" value="1"/>
</dbReference>